<dbReference type="InterPro" id="IPR032675">
    <property type="entry name" value="LRR_dom_sf"/>
</dbReference>
<dbReference type="NCBIfam" id="TIGR01662">
    <property type="entry name" value="HAD-SF-IIIA"/>
    <property type="match status" value="1"/>
</dbReference>
<evidence type="ECO:0000313" key="8">
    <source>
        <dbReference type="Proteomes" id="UP000095280"/>
    </source>
</evidence>
<dbReference type="InterPro" id="IPR027417">
    <property type="entry name" value="P-loop_NTPase"/>
</dbReference>
<dbReference type="Gene3D" id="3.40.50.1000">
    <property type="entry name" value="HAD superfamily/HAD-like"/>
    <property type="match status" value="1"/>
</dbReference>
<keyword evidence="2" id="KW-0227">DNA damage</keyword>
<dbReference type="CDD" id="cd22671">
    <property type="entry name" value="FHA_APTX-like"/>
    <property type="match status" value="1"/>
</dbReference>
<dbReference type="PANTHER" id="PTHR12083">
    <property type="entry name" value="BIFUNCTIONAL POLYNUCLEOTIDE PHOSPHATASE/KINASE"/>
    <property type="match status" value="1"/>
</dbReference>
<keyword evidence="4" id="KW-0234">DNA repair</keyword>
<dbReference type="SMART" id="SM00367">
    <property type="entry name" value="LRR_CC"/>
    <property type="match status" value="2"/>
</dbReference>
<dbReference type="InterPro" id="IPR008984">
    <property type="entry name" value="SMAD_FHA_dom_sf"/>
</dbReference>
<dbReference type="Pfam" id="PF13671">
    <property type="entry name" value="AAA_33"/>
    <property type="match status" value="1"/>
</dbReference>
<evidence type="ECO:0000259" key="7">
    <source>
        <dbReference type="Pfam" id="PF17913"/>
    </source>
</evidence>
<dbReference type="SUPFAM" id="SSF52540">
    <property type="entry name" value="P-loop containing nucleoside triphosphate hydrolases"/>
    <property type="match status" value="1"/>
</dbReference>
<evidence type="ECO:0000256" key="2">
    <source>
        <dbReference type="ARBA" id="ARBA00022763"/>
    </source>
</evidence>
<proteinExistence type="predicted"/>
<dbReference type="InterPro" id="IPR041388">
    <property type="entry name" value="FHA_2"/>
</dbReference>
<dbReference type="GO" id="GO:0046404">
    <property type="term" value="F:ATP-dependent polydeoxyribonucleotide 5'-hydroxyl-kinase activity"/>
    <property type="evidence" value="ECO:0007669"/>
    <property type="project" value="TreeGrafter"/>
</dbReference>
<organism evidence="8 9">
    <name type="scientific">Macrostomum lignano</name>
    <dbReference type="NCBI Taxonomy" id="282301"/>
    <lineage>
        <taxon>Eukaryota</taxon>
        <taxon>Metazoa</taxon>
        <taxon>Spiralia</taxon>
        <taxon>Lophotrochozoa</taxon>
        <taxon>Platyhelminthes</taxon>
        <taxon>Rhabditophora</taxon>
        <taxon>Macrostomorpha</taxon>
        <taxon>Macrostomida</taxon>
        <taxon>Macrostomidae</taxon>
        <taxon>Macrostomum</taxon>
    </lineage>
</organism>
<evidence type="ECO:0000256" key="4">
    <source>
        <dbReference type="ARBA" id="ARBA00023204"/>
    </source>
</evidence>
<dbReference type="AlphaFoldDB" id="A0A1I8JJ06"/>
<accession>A0A1I8JJ06</accession>
<evidence type="ECO:0000256" key="3">
    <source>
        <dbReference type="ARBA" id="ARBA00022801"/>
    </source>
</evidence>
<sequence>MRASLVCPRTGRTVCTIDSGGSVVIGRQPQFDIRDAACSRQQARLDLQQTDSGSSGVESLTVTCVGAGRLYVNSNSEDKGGDQRQLLTMGESARLANGDALILGNDCLLKVSLAPEDSEPVVKKRRLEQLNAGEGAQQDSDENPSQVDLQLDLMRQAAARFSSQSDCAASASQLEASNSASQSNSSDSPSQLKPTPTGWRDFGAVLVYTTPGCLPSRKIAGFDMDGTLITTQSGRVFAKDLADWKVIYPQVPGRLKSLVAEGYKVALFSNQKGVEVGKVRVEDLKVKIERVSARLGAPMQVFLSVRGQRYRKPCTGMWHLLERDEFNAGLRPDPAESFYVGDAAGRPAETGKGRSGRKADFSCSDRLFALNCRLSAFHTPEEFFLGHRPVPLSQCRMPEFDPTALLNAKNGHADCWPTDELRQFLLDDSSCSKSAALLVLLVGYPASGKSTLCAQISRLLAGQGAAGPAVCVVNRDRLGTWQKCVQSAETALKSASGRAIVLVDNTSVDKESRQRYIECARRCKAGAACLVMQCSLAQCLHNERYRRIVEEEAADNPADGPPSKKRREPVSEMVFNQMRAKFVEPSLSEGFDRILKVPFVPSFQPAIFAYKRQLLLLAEAAAGAGGRLGPGLLQQSRGYFAWLVGVWNKVDRDRIKQVGPDRACAEWLLRNGASVVWADDRGATSDYNQLGGVPPDQRIQEILADTASLSSAGFPHLLGLSRLSSMRLKNCPYLDDSAFTYLADHCRLERLFVSQCPQVTPKGVLEMARIEGLRHLRLGQLASLDASDWARLGEQLVSKLPKCQLEFETGG</sequence>
<dbReference type="SUPFAM" id="SSF52047">
    <property type="entry name" value="RNI-like"/>
    <property type="match status" value="1"/>
</dbReference>
<keyword evidence="5" id="KW-0539">Nucleus</keyword>
<dbReference type="GO" id="GO:0003690">
    <property type="term" value="F:double-stranded DNA binding"/>
    <property type="evidence" value="ECO:0007669"/>
    <property type="project" value="TreeGrafter"/>
</dbReference>
<dbReference type="WBParaSite" id="maker-uti_cns_0048062-snap-gene-0.6-mRNA-1">
    <property type="protein sequence ID" value="maker-uti_cns_0048062-snap-gene-0.6-mRNA-1"/>
    <property type="gene ID" value="maker-uti_cns_0048062-snap-gene-0.6"/>
</dbReference>
<feature type="domain" description="PNK FHA" evidence="7">
    <location>
        <begin position="9"/>
        <end position="46"/>
    </location>
</feature>
<dbReference type="InterPro" id="IPR013954">
    <property type="entry name" value="PNK3P"/>
</dbReference>
<dbReference type="NCBIfam" id="TIGR01664">
    <property type="entry name" value="DNA-3'-Pase"/>
    <property type="match status" value="1"/>
</dbReference>
<comment type="subcellular location">
    <subcellularLocation>
        <location evidence="1">Nucleus</location>
    </subcellularLocation>
</comment>
<dbReference type="SUPFAM" id="SSF56784">
    <property type="entry name" value="HAD-like"/>
    <property type="match status" value="1"/>
</dbReference>
<keyword evidence="8" id="KW-1185">Reference proteome</keyword>
<dbReference type="InterPro" id="IPR006551">
    <property type="entry name" value="Polynucleotide_phosphatase"/>
</dbReference>
<dbReference type="InterPro" id="IPR036412">
    <property type="entry name" value="HAD-like_sf"/>
</dbReference>
<dbReference type="FunFam" id="3.40.50.1000:FF:000078">
    <property type="entry name" value="Bifunctional polynucleotide phosphatase/kinase"/>
    <property type="match status" value="1"/>
</dbReference>
<keyword evidence="3" id="KW-0378">Hydrolase</keyword>
<dbReference type="Gene3D" id="2.60.200.20">
    <property type="match status" value="1"/>
</dbReference>
<evidence type="ECO:0000256" key="6">
    <source>
        <dbReference type="SAM" id="MobiDB-lite"/>
    </source>
</evidence>
<dbReference type="InterPro" id="IPR006549">
    <property type="entry name" value="HAD-SF_hydro_IIIA"/>
</dbReference>
<dbReference type="Pfam" id="PF17913">
    <property type="entry name" value="FHA_2"/>
    <property type="match status" value="1"/>
</dbReference>
<evidence type="ECO:0000256" key="1">
    <source>
        <dbReference type="ARBA" id="ARBA00004123"/>
    </source>
</evidence>
<dbReference type="PANTHER" id="PTHR12083:SF9">
    <property type="entry name" value="BIFUNCTIONAL POLYNUCLEOTIDE PHOSPHATASE_KINASE"/>
    <property type="match status" value="1"/>
</dbReference>
<protein>
    <submittedName>
        <fullName evidence="9">FHA_2 domain-containing protein</fullName>
    </submittedName>
</protein>
<dbReference type="SUPFAM" id="SSF49879">
    <property type="entry name" value="SMAD/FHA domain"/>
    <property type="match status" value="1"/>
</dbReference>
<feature type="compositionally biased region" description="Low complexity" evidence="6">
    <location>
        <begin position="172"/>
        <end position="191"/>
    </location>
</feature>
<evidence type="ECO:0000256" key="5">
    <source>
        <dbReference type="ARBA" id="ARBA00023242"/>
    </source>
</evidence>
<dbReference type="GO" id="GO:0006281">
    <property type="term" value="P:DNA repair"/>
    <property type="evidence" value="ECO:0007669"/>
    <property type="project" value="UniProtKB-KW"/>
</dbReference>
<dbReference type="GO" id="GO:0046403">
    <property type="term" value="F:polynucleotide 3'-phosphatase activity"/>
    <property type="evidence" value="ECO:0007669"/>
    <property type="project" value="TreeGrafter"/>
</dbReference>
<dbReference type="Gene3D" id="3.80.10.10">
    <property type="entry name" value="Ribonuclease Inhibitor"/>
    <property type="match status" value="1"/>
</dbReference>
<dbReference type="Gene3D" id="3.40.50.300">
    <property type="entry name" value="P-loop containing nucleotide triphosphate hydrolases"/>
    <property type="match status" value="1"/>
</dbReference>
<dbReference type="Pfam" id="PF08645">
    <property type="entry name" value="PNK3P"/>
    <property type="match status" value="1"/>
</dbReference>
<reference evidence="9" key="1">
    <citation type="submission" date="2016-11" db="UniProtKB">
        <authorList>
            <consortium name="WormBaseParasite"/>
        </authorList>
    </citation>
    <scope>IDENTIFICATION</scope>
</reference>
<dbReference type="GO" id="GO:0005634">
    <property type="term" value="C:nucleus"/>
    <property type="evidence" value="ECO:0007669"/>
    <property type="project" value="UniProtKB-SubCell"/>
</dbReference>
<evidence type="ECO:0000313" key="9">
    <source>
        <dbReference type="WBParaSite" id="maker-uti_cns_0048062-snap-gene-0.6-mRNA-1"/>
    </source>
</evidence>
<dbReference type="InterPro" id="IPR023214">
    <property type="entry name" value="HAD_sf"/>
</dbReference>
<feature type="region of interest" description="Disordered" evidence="6">
    <location>
        <begin position="172"/>
        <end position="197"/>
    </location>
</feature>
<dbReference type="CDD" id="cd01625">
    <property type="entry name" value="HAD_PNP"/>
    <property type="match status" value="1"/>
</dbReference>
<dbReference type="InterPro" id="IPR006553">
    <property type="entry name" value="Leu-rich_rpt_Cys-con_subtyp"/>
</dbReference>
<name>A0A1I8JJ06_9PLAT</name>
<dbReference type="Proteomes" id="UP000095280">
    <property type="component" value="Unplaced"/>
</dbReference>